<evidence type="ECO:0000313" key="2">
    <source>
        <dbReference type="EMBL" id="MDP0587741.1"/>
    </source>
</evidence>
<dbReference type="EMBL" id="JASXSV010000001">
    <property type="protein sequence ID" value="MDP0587741.1"/>
    <property type="molecule type" value="Genomic_DNA"/>
</dbReference>
<protein>
    <submittedName>
        <fullName evidence="2">Cadherin-like domain-containing protein</fullName>
    </submittedName>
</protein>
<accession>A0AA90NYS2</accession>
<dbReference type="GO" id="GO:0016020">
    <property type="term" value="C:membrane"/>
    <property type="evidence" value="ECO:0007669"/>
    <property type="project" value="InterPro"/>
</dbReference>
<dbReference type="GO" id="GO:0005509">
    <property type="term" value="F:calcium ion binding"/>
    <property type="evidence" value="ECO:0007669"/>
    <property type="project" value="InterPro"/>
</dbReference>
<dbReference type="Gene3D" id="2.60.40.2810">
    <property type="match status" value="1"/>
</dbReference>
<dbReference type="InterPro" id="IPR002126">
    <property type="entry name" value="Cadherin-like_dom"/>
</dbReference>
<dbReference type="InterPro" id="IPR010221">
    <property type="entry name" value="VCBS_dom"/>
</dbReference>
<dbReference type="Gene3D" id="2.60.120.200">
    <property type="match status" value="1"/>
</dbReference>
<dbReference type="GO" id="GO:0007156">
    <property type="term" value="P:homophilic cell adhesion via plasma membrane adhesion molecules"/>
    <property type="evidence" value="ECO:0007669"/>
    <property type="project" value="InterPro"/>
</dbReference>
<dbReference type="SUPFAM" id="SSF49899">
    <property type="entry name" value="Concanavalin A-like lectins/glucanases"/>
    <property type="match status" value="1"/>
</dbReference>
<dbReference type="NCBIfam" id="NF012211">
    <property type="entry name" value="tand_rpt_95"/>
    <property type="match status" value="4"/>
</dbReference>
<dbReference type="Pfam" id="PF17892">
    <property type="entry name" value="Cadherin_5"/>
    <property type="match status" value="4"/>
</dbReference>
<dbReference type="NCBIfam" id="TIGR01965">
    <property type="entry name" value="VCBS_repeat"/>
    <property type="match status" value="5"/>
</dbReference>
<dbReference type="Proteomes" id="UP001178148">
    <property type="component" value="Unassembled WGS sequence"/>
</dbReference>
<gene>
    <name evidence="2" type="ORF">QS748_00410</name>
</gene>
<dbReference type="InterPro" id="IPR013783">
    <property type="entry name" value="Ig-like_fold"/>
</dbReference>
<dbReference type="Gene3D" id="2.60.40.3440">
    <property type="match status" value="2"/>
</dbReference>
<comment type="caution">
    <text evidence="2">The sequence shown here is derived from an EMBL/GenBank/DDBJ whole genome shotgun (WGS) entry which is preliminary data.</text>
</comment>
<dbReference type="InterPro" id="IPR044016">
    <property type="entry name" value="Big_13"/>
</dbReference>
<keyword evidence="3" id="KW-1185">Reference proteome</keyword>
<dbReference type="InterPro" id="IPR041690">
    <property type="entry name" value="Cadherin_5"/>
</dbReference>
<dbReference type="Pfam" id="PF19077">
    <property type="entry name" value="Big_13"/>
    <property type="match status" value="1"/>
</dbReference>
<feature type="domain" description="Cadherin" evidence="1">
    <location>
        <begin position="242"/>
        <end position="351"/>
    </location>
</feature>
<evidence type="ECO:0000259" key="1">
    <source>
        <dbReference type="PROSITE" id="PS50268"/>
    </source>
</evidence>
<sequence length="2347" mass="243273">MKTYTARSVNGQVFIKADDGALIAIHQGDKILSDMTLISSDGAQLGLDSEGQWVQADIKGEVVLHTLPLVPVKSSEDVEIDDAENEVIEPGYHHSAAAVVELDNLDVAVKGSGYLSVFNEQTNLGAAHATESTDSTDVQNAAVITNPSTPFDVTEDTHISATITLSITDADGVNEAKFKAGNLRGAHGSATITEAGVLVYTLANNLEQGLNEGESITDIIKVTSKDGTTHDVSVSIHGTNDLPTINAITAQSTTEDGIQVSGQLTVTDVDTGDSATYATTSTQAGFTLKADGSYTLDPTDPSFQHLGVGETQVVTIPIVATDSHSGVSSAQNIVITITGTNDAPVVSAPVTLLAGTEDKTQIITAAQMMANATDADTVSTLTIQKVSVDHGTVTTDSSGSVHFTPEVNYSGKVTFSYEITDSHGATVLTTATTDLAGVQDAAVITSTAVDVTDGNKTSATITLGITDADAGEANFKVGRLNGGYGTATLAADGAFVYTLNHNAAQHLNVNETITDVITVTSADGTTHDVSVSIHGTNDLPTINAITAQSAKEGGSQVSGQLSVTDVDTGDTATYATTSTQAGFTLKADGSYTLDPTDASFQHLAAGETQKITIPVTATDSHAGISGLQNIVITITGTNDIPVVSAPIVLAAGTEDITQTITTAQLIANTTDVDSTSVLSIQKVTVDHGTVTTDSSGAVHFTPEADYNGKVIFSYEVTDSNGGVVATTATTDLAAVADNIVDSGARDLGSTKEDTAMHFTEAQLLEHLSDADGALRVVAGSLSTAHGAITGDASHGYDFTPSANYNGKDVDVSYKVTDGTTEYTKTAQIDVTPVTDTATPSLQMTAEQEVMSFGTADKNSYAKVSGINGGTDLHEMSAEITFVLDKSHAQSDSAALLNYSVPNQINMITFHKASDLTFTFMGDHDIKTGVNLLDGGVHRLSLSWNSATGHLSVYDNGHSIKELDNVHKGDTFAGGGDFIVGTRTGDSGRDAAHFENKYSAGGRIFSATIVDHAVSATDIKAGPIASEPHGVLANIMTDGKGAIIDTTGLHTVSSGTNSHIVTVPVDASTALIPSGGILNLNIDAIMPVGTGDKISAINVIGFIKGTVLDDGNGHKHTVTDPNEKVDVQSWSHTQVTAHLPAGITKNMHITVEAVTTGTNGVSASAVTGEDLLLDPHAPIMNASITGDDDKTTDESAAVGGVLKVHDQDASQAHFDIHDVKGQYGVIKITADGHWTFTPNAVANALNSGDTVKEAFTVKSADGTPHDITIHVTGSNDAPLISSAVTLGAGTEDTALTFTAAQLLSNASDADAKDSLSIKGSVSANHGSVTGPDASGNYTFTPDANYHGAVKFTYDITDTHGAVVHTSASTNLANVVDTPTLTTTAATGDEDTAIALAINASTQAGDHISQYTITGLPTGAKLTAGHDNGHGSWTVASGDIATLKMTPPANYAGNIQLHVVATATDGASTVDSTSQVMSVHVNPIADMPSIDSVSVNAVSGMTGVPITQLDYAVTLTQDMVSALNTEPRHPPKMHMSALDVVGVGVNVQDIASVTFNGNSVDMFDSTLGLYHIVADKILGFGRRGSSPFATEFHVGDKIEVVFKNGVNPTTQMHIVTGMQEGDFQHRDGVNGLPENAFAPVNRWAGTDVDFIKITQTASKAQLSVDEDGQFDLAIGVSTPDKDGSEVLEVHVQGLPTGATLNQGARQTDGSYLLTKAQLHGLQVLLPKNYHGSVDLDVSVTSHDGTSTLTSPANHLHIGMHSVLDLANVYGGQATINEHDDWTAFGLTANATDTQDPITGIQVFGLSAKSEIRLEPSFSGTAPVYNADGTWTIDPASVGHLQIHTTATAGNHESYKVAVTTTDPDGTSGTTQAGGIFISKAVIEGHFDINTAHTGIVSNIGELVTYSPSTDADEIAYVIVEVKPGITLVDDAGNPLTSNLITNRVGGNVENYKIAVADLAHAHVHSTLGATGLDIHLEAHIEEGVMGSGTNDVKTISHDFTGLSITPISHADDVTLVLDDGSDSGANIHDDITNIKEPNVAGLTSTPLSHVEIYEGTTLIATTTSDSSGFYSVKVPALSDGAHTLTAQATAPGATHSVNSSPLNVAIDTQITAKVNGLDHVSGNPDEVNIQLFVEKGSEITHFQVIDEKGNYVDISPIATDISDASHSSDHQYMRFPHVDVSSLSDGELHVVFEATDAAGNSVTANSQSSLPFLKGIVVVHDEAVSDSDVVNIQLDADSYDALPSLDHIADHLTAKQTEHGAAATPEHNALLATAATLLGDTQEEGDNSRIIKAVQSHQPLGHAANHDALASDKTHDHATANADVSSTDYALDIHSHVSQDDDNDGTGLT</sequence>
<name>A0AA90NYS2_9GAMM</name>
<dbReference type="Gene3D" id="2.60.40.10">
    <property type="entry name" value="Immunoglobulins"/>
    <property type="match status" value="4"/>
</dbReference>
<reference evidence="2 3" key="1">
    <citation type="journal article" date="2023" name="bioRxiv">
        <title>An intranuclear bacterial parasite of deep-sea mussels expresses apoptosis inhibitors acquired from its host.</title>
        <authorList>
            <person name="Gonzalez Porras M.A."/>
            <person name="Assie A."/>
            <person name="Tietjen M."/>
            <person name="Violette M."/>
            <person name="Kleiner M."/>
            <person name="Gruber-Vodicka H."/>
            <person name="Dubilier N."/>
            <person name="Leisch N."/>
        </authorList>
    </citation>
    <scope>NUCLEOTIDE SEQUENCE [LARGE SCALE GENOMIC DNA]</scope>
    <source>
        <strain evidence="2">IAP13</strain>
    </source>
</reference>
<dbReference type="PROSITE" id="PS50268">
    <property type="entry name" value="CADHERIN_2"/>
    <property type="match status" value="2"/>
</dbReference>
<organism evidence="2 3">
    <name type="scientific">Candidatus Endonucleibacter bathymodioli</name>
    <dbReference type="NCBI Taxonomy" id="539814"/>
    <lineage>
        <taxon>Bacteria</taxon>
        <taxon>Pseudomonadati</taxon>
        <taxon>Pseudomonadota</taxon>
        <taxon>Gammaproteobacteria</taxon>
        <taxon>Oceanospirillales</taxon>
        <taxon>Endozoicomonadaceae</taxon>
        <taxon>Candidatus Endonucleibacter</taxon>
    </lineage>
</organism>
<dbReference type="InterPro" id="IPR013320">
    <property type="entry name" value="ConA-like_dom_sf"/>
</dbReference>
<evidence type="ECO:0000313" key="3">
    <source>
        <dbReference type="Proteomes" id="UP001178148"/>
    </source>
</evidence>
<proteinExistence type="predicted"/>
<feature type="domain" description="Cadherin" evidence="1">
    <location>
        <begin position="539"/>
        <end position="648"/>
    </location>
</feature>